<organism evidence="1 2">
    <name type="scientific">Dreissena polymorpha</name>
    <name type="common">Zebra mussel</name>
    <name type="synonym">Mytilus polymorpha</name>
    <dbReference type="NCBI Taxonomy" id="45954"/>
    <lineage>
        <taxon>Eukaryota</taxon>
        <taxon>Metazoa</taxon>
        <taxon>Spiralia</taxon>
        <taxon>Lophotrochozoa</taxon>
        <taxon>Mollusca</taxon>
        <taxon>Bivalvia</taxon>
        <taxon>Autobranchia</taxon>
        <taxon>Heteroconchia</taxon>
        <taxon>Euheterodonta</taxon>
        <taxon>Imparidentia</taxon>
        <taxon>Neoheterodontei</taxon>
        <taxon>Myida</taxon>
        <taxon>Dreissenoidea</taxon>
        <taxon>Dreissenidae</taxon>
        <taxon>Dreissena</taxon>
    </lineage>
</organism>
<proteinExistence type="predicted"/>
<reference evidence="1" key="1">
    <citation type="journal article" date="2019" name="bioRxiv">
        <title>The Genome of the Zebra Mussel, Dreissena polymorpha: A Resource for Invasive Species Research.</title>
        <authorList>
            <person name="McCartney M.A."/>
            <person name="Auch B."/>
            <person name="Kono T."/>
            <person name="Mallez S."/>
            <person name="Zhang Y."/>
            <person name="Obille A."/>
            <person name="Becker A."/>
            <person name="Abrahante J.E."/>
            <person name="Garbe J."/>
            <person name="Badalamenti J.P."/>
            <person name="Herman A."/>
            <person name="Mangelson H."/>
            <person name="Liachko I."/>
            <person name="Sullivan S."/>
            <person name="Sone E.D."/>
            <person name="Koren S."/>
            <person name="Silverstein K.A.T."/>
            <person name="Beckman K.B."/>
            <person name="Gohl D.M."/>
        </authorList>
    </citation>
    <scope>NUCLEOTIDE SEQUENCE</scope>
    <source>
        <strain evidence="1">Duluth1</strain>
        <tissue evidence="1">Whole animal</tissue>
    </source>
</reference>
<reference evidence="1" key="2">
    <citation type="submission" date="2020-11" db="EMBL/GenBank/DDBJ databases">
        <authorList>
            <person name="McCartney M.A."/>
            <person name="Auch B."/>
            <person name="Kono T."/>
            <person name="Mallez S."/>
            <person name="Becker A."/>
            <person name="Gohl D.M."/>
            <person name="Silverstein K.A.T."/>
            <person name="Koren S."/>
            <person name="Bechman K.B."/>
            <person name="Herman A."/>
            <person name="Abrahante J.E."/>
            <person name="Garbe J."/>
        </authorList>
    </citation>
    <scope>NUCLEOTIDE SEQUENCE</scope>
    <source>
        <strain evidence="1">Duluth1</strain>
        <tissue evidence="1">Whole animal</tissue>
    </source>
</reference>
<protein>
    <submittedName>
        <fullName evidence="1">Uncharacterized protein</fullName>
    </submittedName>
</protein>
<dbReference type="Proteomes" id="UP000828390">
    <property type="component" value="Unassembled WGS sequence"/>
</dbReference>
<dbReference type="AlphaFoldDB" id="A0A9D4FI57"/>
<gene>
    <name evidence="1" type="ORF">DPMN_152365</name>
</gene>
<sequence length="107" mass="12252">MNKPIIGHPVELRSRSISKLGRWLSNRVVTCSNPFSIPLGCVVVVVVVVNVEFEYDDCLMKSDLVGMVTTNQTHMWRERELNPGRVLEKRVFQTVRLLDSPTKRQNS</sequence>
<evidence type="ECO:0000313" key="1">
    <source>
        <dbReference type="EMBL" id="KAH3798762.1"/>
    </source>
</evidence>
<accession>A0A9D4FI57</accession>
<evidence type="ECO:0000313" key="2">
    <source>
        <dbReference type="Proteomes" id="UP000828390"/>
    </source>
</evidence>
<dbReference type="EMBL" id="JAIWYP010000007">
    <property type="protein sequence ID" value="KAH3798762.1"/>
    <property type="molecule type" value="Genomic_DNA"/>
</dbReference>
<name>A0A9D4FI57_DREPO</name>
<comment type="caution">
    <text evidence="1">The sequence shown here is derived from an EMBL/GenBank/DDBJ whole genome shotgun (WGS) entry which is preliminary data.</text>
</comment>
<keyword evidence="2" id="KW-1185">Reference proteome</keyword>